<dbReference type="EMBL" id="BFEA01000537">
    <property type="protein sequence ID" value="GBG85843.1"/>
    <property type="molecule type" value="Genomic_DNA"/>
</dbReference>
<evidence type="ECO:0000256" key="10">
    <source>
        <dbReference type="ARBA" id="ARBA00023180"/>
    </source>
</evidence>
<keyword evidence="4" id="KW-0808">Transferase</keyword>
<evidence type="ECO:0000256" key="2">
    <source>
        <dbReference type="ARBA" id="ARBA00006003"/>
    </source>
</evidence>
<dbReference type="InterPro" id="IPR001675">
    <property type="entry name" value="Glyco_trans_29"/>
</dbReference>
<feature type="non-terminal residue" evidence="11">
    <location>
        <position position="148"/>
    </location>
</feature>
<evidence type="ECO:0000256" key="3">
    <source>
        <dbReference type="ARBA" id="ARBA00022676"/>
    </source>
</evidence>
<gene>
    <name evidence="11" type="ORF">CBR_g40653</name>
</gene>
<sequence>MPSPECQRDEPLDFTVCRYTHNFISDSSGATLVATRGKPLDQQRFLHAAARKGGVRAVVLNPLVRQLAKGMLGDYHHRRECSDNPVHARAHLIPSSGILTVLMLLAMCDRVTIYGVGGGRDIPYHYFGNERAYNGHSFKLEHSLIFSL</sequence>
<accession>A0A388LUC8</accession>
<evidence type="ECO:0000256" key="8">
    <source>
        <dbReference type="ARBA" id="ARBA00023034"/>
    </source>
</evidence>
<evidence type="ECO:0000256" key="5">
    <source>
        <dbReference type="ARBA" id="ARBA00022692"/>
    </source>
</evidence>
<evidence type="ECO:0000256" key="1">
    <source>
        <dbReference type="ARBA" id="ARBA00004323"/>
    </source>
</evidence>
<dbReference type="AlphaFoldDB" id="A0A388LUC8"/>
<reference evidence="11 12" key="1">
    <citation type="journal article" date="2018" name="Cell">
        <title>The Chara Genome: Secondary Complexity and Implications for Plant Terrestrialization.</title>
        <authorList>
            <person name="Nishiyama T."/>
            <person name="Sakayama H."/>
            <person name="Vries J.D."/>
            <person name="Buschmann H."/>
            <person name="Saint-Marcoux D."/>
            <person name="Ullrich K.K."/>
            <person name="Haas F.B."/>
            <person name="Vanderstraeten L."/>
            <person name="Becker D."/>
            <person name="Lang D."/>
            <person name="Vosolsobe S."/>
            <person name="Rombauts S."/>
            <person name="Wilhelmsson P.K.I."/>
            <person name="Janitza P."/>
            <person name="Kern R."/>
            <person name="Heyl A."/>
            <person name="Rumpler F."/>
            <person name="Villalobos L.I.A.C."/>
            <person name="Clay J.M."/>
            <person name="Skokan R."/>
            <person name="Toyoda A."/>
            <person name="Suzuki Y."/>
            <person name="Kagoshima H."/>
            <person name="Schijlen E."/>
            <person name="Tajeshwar N."/>
            <person name="Catarino B."/>
            <person name="Hetherington A.J."/>
            <person name="Saltykova A."/>
            <person name="Bonnot C."/>
            <person name="Breuninger H."/>
            <person name="Symeonidi A."/>
            <person name="Radhakrishnan G.V."/>
            <person name="Van Nieuwerburgh F."/>
            <person name="Deforce D."/>
            <person name="Chang C."/>
            <person name="Karol K.G."/>
            <person name="Hedrich R."/>
            <person name="Ulvskov P."/>
            <person name="Glockner G."/>
            <person name="Delwiche C.F."/>
            <person name="Petrasek J."/>
            <person name="Van de Peer Y."/>
            <person name="Friml J."/>
            <person name="Beilby M."/>
            <person name="Dolan L."/>
            <person name="Kohara Y."/>
            <person name="Sugano S."/>
            <person name="Fujiyama A."/>
            <person name="Delaux P.-M."/>
            <person name="Quint M."/>
            <person name="TheiBen G."/>
            <person name="Hagemann M."/>
            <person name="Harholt J."/>
            <person name="Dunand C."/>
            <person name="Zachgo S."/>
            <person name="Langdale J."/>
            <person name="Maumus F."/>
            <person name="Straeten D.V.D."/>
            <person name="Gould S.B."/>
            <person name="Rensing S.A."/>
        </authorList>
    </citation>
    <scope>NUCLEOTIDE SEQUENCE [LARGE SCALE GENOMIC DNA]</scope>
    <source>
        <strain evidence="11 12">S276</strain>
    </source>
</reference>
<evidence type="ECO:0000256" key="6">
    <source>
        <dbReference type="ARBA" id="ARBA00022968"/>
    </source>
</evidence>
<dbReference type="Pfam" id="PF00777">
    <property type="entry name" value="Glyco_transf_29"/>
    <property type="match status" value="1"/>
</dbReference>
<comment type="subcellular location">
    <subcellularLocation>
        <location evidence="1">Golgi apparatus membrane</location>
        <topology evidence="1">Single-pass type II membrane protein</topology>
    </subcellularLocation>
</comment>
<dbReference type="Gene3D" id="3.90.1480.20">
    <property type="entry name" value="Glycosyl transferase family 29"/>
    <property type="match status" value="1"/>
</dbReference>
<dbReference type="Gramene" id="GBG85843">
    <property type="protein sequence ID" value="GBG85843"/>
    <property type="gene ID" value="CBR_g40653"/>
</dbReference>
<keyword evidence="3" id="KW-0328">Glycosyltransferase</keyword>
<evidence type="ECO:0000256" key="4">
    <source>
        <dbReference type="ARBA" id="ARBA00022679"/>
    </source>
</evidence>
<keyword evidence="12" id="KW-1185">Reference proteome</keyword>
<keyword evidence="6" id="KW-0735">Signal-anchor</keyword>
<dbReference type="GO" id="GO:0000139">
    <property type="term" value="C:Golgi membrane"/>
    <property type="evidence" value="ECO:0007669"/>
    <property type="project" value="UniProtKB-SubCell"/>
</dbReference>
<organism evidence="11 12">
    <name type="scientific">Chara braunii</name>
    <name type="common">Braun's stonewort</name>
    <dbReference type="NCBI Taxonomy" id="69332"/>
    <lineage>
        <taxon>Eukaryota</taxon>
        <taxon>Viridiplantae</taxon>
        <taxon>Streptophyta</taxon>
        <taxon>Charophyceae</taxon>
        <taxon>Charales</taxon>
        <taxon>Characeae</taxon>
        <taxon>Chara</taxon>
    </lineage>
</organism>
<keyword evidence="10" id="KW-0325">Glycoprotein</keyword>
<dbReference type="GO" id="GO:0008373">
    <property type="term" value="F:sialyltransferase activity"/>
    <property type="evidence" value="ECO:0007669"/>
    <property type="project" value="InterPro"/>
</dbReference>
<evidence type="ECO:0000256" key="9">
    <source>
        <dbReference type="ARBA" id="ARBA00023136"/>
    </source>
</evidence>
<keyword evidence="7" id="KW-1133">Transmembrane helix</keyword>
<dbReference type="OrthoDB" id="10264956at2759"/>
<dbReference type="InterPro" id="IPR038578">
    <property type="entry name" value="GT29-like_sf"/>
</dbReference>
<proteinExistence type="inferred from homology"/>
<keyword evidence="5" id="KW-0812">Transmembrane</keyword>
<dbReference type="Proteomes" id="UP000265515">
    <property type="component" value="Unassembled WGS sequence"/>
</dbReference>
<evidence type="ECO:0000256" key="7">
    <source>
        <dbReference type="ARBA" id="ARBA00022989"/>
    </source>
</evidence>
<name>A0A388LUC8_CHABU</name>
<comment type="similarity">
    <text evidence="2">Belongs to the glycosyltransferase 29 family.</text>
</comment>
<comment type="caution">
    <text evidence="11">The sequence shown here is derived from an EMBL/GenBank/DDBJ whole genome shotgun (WGS) entry which is preliminary data.</text>
</comment>
<protein>
    <submittedName>
        <fullName evidence="11">Uncharacterized protein</fullName>
    </submittedName>
</protein>
<keyword evidence="9" id="KW-0472">Membrane</keyword>
<evidence type="ECO:0000313" key="11">
    <source>
        <dbReference type="EMBL" id="GBG85843.1"/>
    </source>
</evidence>
<keyword evidence="8" id="KW-0333">Golgi apparatus</keyword>
<evidence type="ECO:0000313" key="12">
    <source>
        <dbReference type="Proteomes" id="UP000265515"/>
    </source>
</evidence>